<sequence length="60" mass="7145">MCWWLMPGLYIYIYGYDRGCGFIYFDMIYNIISIMVPRLCYRRVRACNIETGGRGRCEGD</sequence>
<proteinExistence type="predicted"/>
<feature type="transmembrane region" description="Helical" evidence="1">
    <location>
        <begin position="22"/>
        <end position="41"/>
    </location>
</feature>
<evidence type="ECO:0000313" key="3">
    <source>
        <dbReference type="Proteomes" id="UP000326950"/>
    </source>
</evidence>
<keyword evidence="3" id="KW-1185">Reference proteome</keyword>
<evidence type="ECO:0000313" key="2">
    <source>
        <dbReference type="EMBL" id="KAE8164695.1"/>
    </source>
</evidence>
<keyword evidence="1" id="KW-0472">Membrane</keyword>
<reference evidence="2 3" key="1">
    <citation type="submission" date="2019-04" db="EMBL/GenBank/DDBJ databases">
        <title>Friends and foes A comparative genomics study of 23 Aspergillus species from section Flavi.</title>
        <authorList>
            <consortium name="DOE Joint Genome Institute"/>
            <person name="Kjaerbolling I."/>
            <person name="Vesth T."/>
            <person name="Frisvad J.C."/>
            <person name="Nybo J.L."/>
            <person name="Theobald S."/>
            <person name="Kildgaard S."/>
            <person name="Isbrandt T."/>
            <person name="Kuo A."/>
            <person name="Sato A."/>
            <person name="Lyhne E.K."/>
            <person name="Kogle M.E."/>
            <person name="Wiebenga A."/>
            <person name="Kun R.S."/>
            <person name="Lubbers R.J."/>
            <person name="Makela M.R."/>
            <person name="Barry K."/>
            <person name="Chovatia M."/>
            <person name="Clum A."/>
            <person name="Daum C."/>
            <person name="Haridas S."/>
            <person name="He G."/>
            <person name="LaButti K."/>
            <person name="Lipzen A."/>
            <person name="Mondo S."/>
            <person name="Riley R."/>
            <person name="Salamov A."/>
            <person name="Simmons B.A."/>
            <person name="Magnuson J.K."/>
            <person name="Henrissat B."/>
            <person name="Mortensen U.H."/>
            <person name="Larsen T.O."/>
            <person name="Devries R.P."/>
            <person name="Grigoriev I.V."/>
            <person name="Machida M."/>
            <person name="Baker S.E."/>
            <person name="Andersen M.R."/>
        </authorList>
    </citation>
    <scope>NUCLEOTIDE SEQUENCE [LARGE SCALE GENOMIC DNA]</scope>
    <source>
        <strain evidence="2 3">CBS 117626</strain>
    </source>
</reference>
<dbReference type="AlphaFoldDB" id="A0A5N6V191"/>
<dbReference type="EMBL" id="ML738606">
    <property type="protein sequence ID" value="KAE8164695.1"/>
    <property type="molecule type" value="Genomic_DNA"/>
</dbReference>
<protein>
    <submittedName>
        <fullName evidence="2">Uncharacterized protein</fullName>
    </submittedName>
</protein>
<name>A0A5N6V191_ASPTM</name>
<gene>
    <name evidence="2" type="ORF">BDV40DRAFT_260083</name>
</gene>
<keyword evidence="1" id="KW-0812">Transmembrane</keyword>
<keyword evidence="1" id="KW-1133">Transmembrane helix</keyword>
<evidence type="ECO:0000256" key="1">
    <source>
        <dbReference type="SAM" id="Phobius"/>
    </source>
</evidence>
<dbReference type="Proteomes" id="UP000326950">
    <property type="component" value="Unassembled WGS sequence"/>
</dbReference>
<accession>A0A5N6V191</accession>
<organism evidence="2 3">
    <name type="scientific">Aspergillus tamarii</name>
    <dbReference type="NCBI Taxonomy" id="41984"/>
    <lineage>
        <taxon>Eukaryota</taxon>
        <taxon>Fungi</taxon>
        <taxon>Dikarya</taxon>
        <taxon>Ascomycota</taxon>
        <taxon>Pezizomycotina</taxon>
        <taxon>Eurotiomycetes</taxon>
        <taxon>Eurotiomycetidae</taxon>
        <taxon>Eurotiales</taxon>
        <taxon>Aspergillaceae</taxon>
        <taxon>Aspergillus</taxon>
        <taxon>Aspergillus subgen. Circumdati</taxon>
    </lineage>
</organism>